<protein>
    <submittedName>
        <fullName evidence="5">Alpha/beta fold hydrolase</fullName>
    </submittedName>
</protein>
<dbReference type="GO" id="GO:0016787">
    <property type="term" value="F:hydrolase activity"/>
    <property type="evidence" value="ECO:0007669"/>
    <property type="project" value="UniProtKB-KW"/>
</dbReference>
<dbReference type="PANTHER" id="PTHR11487">
    <property type="entry name" value="THIOESTERASE"/>
    <property type="match status" value="1"/>
</dbReference>
<name>A0ABU2JM43_9ACTN</name>
<gene>
    <name evidence="5" type="ORF">RM844_06735</name>
</gene>
<proteinExistence type="inferred from homology"/>
<organism evidence="5 6">
    <name type="scientific">Streptomyces chisholmiae</name>
    <dbReference type="NCBI Taxonomy" id="3075540"/>
    <lineage>
        <taxon>Bacteria</taxon>
        <taxon>Bacillati</taxon>
        <taxon>Actinomycetota</taxon>
        <taxon>Actinomycetes</taxon>
        <taxon>Kitasatosporales</taxon>
        <taxon>Streptomycetaceae</taxon>
        <taxon>Streptomyces</taxon>
    </lineage>
</organism>
<feature type="domain" description="Thioesterase TesA-like" evidence="4">
    <location>
        <begin position="34"/>
        <end position="255"/>
    </location>
</feature>
<evidence type="ECO:0000313" key="5">
    <source>
        <dbReference type="EMBL" id="MDT0265987.1"/>
    </source>
</evidence>
<dbReference type="Pfam" id="PF00975">
    <property type="entry name" value="Thioesterase"/>
    <property type="match status" value="1"/>
</dbReference>
<keyword evidence="2 5" id="KW-0378">Hydrolase</keyword>
<evidence type="ECO:0000259" key="4">
    <source>
        <dbReference type="SMART" id="SM00824"/>
    </source>
</evidence>
<dbReference type="InterPro" id="IPR012223">
    <property type="entry name" value="TEII"/>
</dbReference>
<accession>A0ABU2JM43</accession>
<evidence type="ECO:0000256" key="3">
    <source>
        <dbReference type="SAM" id="MobiDB-lite"/>
    </source>
</evidence>
<comment type="similarity">
    <text evidence="1">Belongs to the thioesterase family.</text>
</comment>
<dbReference type="SUPFAM" id="SSF53474">
    <property type="entry name" value="alpha/beta-Hydrolases"/>
    <property type="match status" value="1"/>
</dbReference>
<evidence type="ECO:0000256" key="2">
    <source>
        <dbReference type="ARBA" id="ARBA00022801"/>
    </source>
</evidence>
<dbReference type="InterPro" id="IPR001031">
    <property type="entry name" value="Thioesterase"/>
</dbReference>
<dbReference type="InterPro" id="IPR029058">
    <property type="entry name" value="AB_hydrolase_fold"/>
</dbReference>
<comment type="caution">
    <text evidence="5">The sequence shown here is derived from an EMBL/GenBank/DDBJ whole genome shotgun (WGS) entry which is preliminary data.</text>
</comment>
<feature type="compositionally biased region" description="Basic and acidic residues" evidence="3">
    <location>
        <begin position="133"/>
        <end position="143"/>
    </location>
</feature>
<sequence length="260" mass="28165">MRQTTNSATSGAGLARSPWLQRFHPEPDAPVRLVCLPHAGGSASYYHPLSAALRDTFDVLVVQYPGRQNRYTEPPLTSVAALADGVVEALTPWLDRPLVIFGHSMGSLIGFEAARRLTAAGSPPRALVASGRRAPDRHRDGDIHRRDDAGVLAEMRRLGGTGTGLLEDPEIRALVLPAIRGDFQATETYRFTPGPPLPCPLLALVGDADPVAELAEVRDWARHTSADFRLRTFPGDHFYLADQFPAVADTVRQHLTALAG</sequence>
<reference evidence="6" key="1">
    <citation type="submission" date="2023-07" db="EMBL/GenBank/DDBJ databases">
        <title>30 novel species of actinomycetes from the DSMZ collection.</title>
        <authorList>
            <person name="Nouioui I."/>
        </authorList>
    </citation>
    <scope>NUCLEOTIDE SEQUENCE [LARGE SCALE GENOMIC DNA]</scope>
    <source>
        <strain evidence="6">DSM 44915</strain>
    </source>
</reference>
<dbReference type="EMBL" id="JAVREO010000003">
    <property type="protein sequence ID" value="MDT0265987.1"/>
    <property type="molecule type" value="Genomic_DNA"/>
</dbReference>
<evidence type="ECO:0000256" key="1">
    <source>
        <dbReference type="ARBA" id="ARBA00007169"/>
    </source>
</evidence>
<evidence type="ECO:0000313" key="6">
    <source>
        <dbReference type="Proteomes" id="UP001183410"/>
    </source>
</evidence>
<dbReference type="Proteomes" id="UP001183410">
    <property type="component" value="Unassembled WGS sequence"/>
</dbReference>
<dbReference type="PANTHER" id="PTHR11487:SF0">
    <property type="entry name" value="S-ACYL FATTY ACID SYNTHASE THIOESTERASE, MEDIUM CHAIN"/>
    <property type="match status" value="1"/>
</dbReference>
<keyword evidence="6" id="KW-1185">Reference proteome</keyword>
<dbReference type="InterPro" id="IPR020802">
    <property type="entry name" value="TesA-like"/>
</dbReference>
<dbReference type="SMART" id="SM00824">
    <property type="entry name" value="PKS_TE"/>
    <property type="match status" value="1"/>
</dbReference>
<feature type="region of interest" description="Disordered" evidence="3">
    <location>
        <begin position="124"/>
        <end position="143"/>
    </location>
</feature>
<dbReference type="RefSeq" id="WP_311665881.1">
    <property type="nucleotide sequence ID" value="NZ_JAVREO010000003.1"/>
</dbReference>
<dbReference type="Gene3D" id="3.40.50.1820">
    <property type="entry name" value="alpha/beta hydrolase"/>
    <property type="match status" value="1"/>
</dbReference>